<proteinExistence type="predicted"/>
<reference evidence="6 7" key="1">
    <citation type="submission" date="2020-10" db="EMBL/GenBank/DDBJ databases">
        <title>Plant Genome Project.</title>
        <authorList>
            <person name="Zhang R.-G."/>
        </authorList>
    </citation>
    <scope>NUCLEOTIDE SEQUENCE [LARGE SCALE GENOMIC DNA]</scope>
    <source>
        <strain evidence="6">FAFU-HL-1</strain>
        <tissue evidence="6">Leaf</tissue>
    </source>
</reference>
<dbReference type="Proteomes" id="UP000657918">
    <property type="component" value="Unassembled WGS sequence"/>
</dbReference>
<evidence type="ECO:0000256" key="4">
    <source>
        <dbReference type="SAM" id="Phobius"/>
    </source>
</evidence>
<evidence type="ECO:0000313" key="7">
    <source>
        <dbReference type="Proteomes" id="UP000657918"/>
    </source>
</evidence>
<dbReference type="GO" id="GO:0030247">
    <property type="term" value="F:polysaccharide binding"/>
    <property type="evidence" value="ECO:0007669"/>
    <property type="project" value="InterPro"/>
</dbReference>
<protein>
    <recommendedName>
        <fullName evidence="5">Wall-associated receptor kinase galacturonan-binding domain-containing protein</fullName>
    </recommendedName>
</protein>
<keyword evidence="4" id="KW-0472">Membrane</keyword>
<gene>
    <name evidence="6" type="ORF">SADUNF_SadunfUnG0009700</name>
</gene>
<keyword evidence="2" id="KW-0732">Signal</keyword>
<keyword evidence="4" id="KW-1133">Transmembrane helix</keyword>
<feature type="region of interest" description="Disordered" evidence="3">
    <location>
        <begin position="313"/>
        <end position="349"/>
    </location>
</feature>
<dbReference type="AlphaFoldDB" id="A0A835J090"/>
<keyword evidence="4" id="KW-0812">Transmembrane</keyword>
<dbReference type="GO" id="GO:0016020">
    <property type="term" value="C:membrane"/>
    <property type="evidence" value="ECO:0007669"/>
    <property type="project" value="UniProtKB-SubCell"/>
</dbReference>
<evidence type="ECO:0000259" key="5">
    <source>
        <dbReference type="Pfam" id="PF13947"/>
    </source>
</evidence>
<name>A0A835J090_9ROSI</name>
<evidence type="ECO:0000256" key="1">
    <source>
        <dbReference type="ARBA" id="ARBA00004167"/>
    </source>
</evidence>
<evidence type="ECO:0000256" key="3">
    <source>
        <dbReference type="SAM" id="MobiDB-lite"/>
    </source>
</evidence>
<feature type="transmembrane region" description="Helical" evidence="4">
    <location>
        <begin position="285"/>
        <end position="302"/>
    </location>
</feature>
<dbReference type="EMBL" id="JADGMS010000026">
    <property type="protein sequence ID" value="KAF9660585.1"/>
    <property type="molecule type" value="Genomic_DNA"/>
</dbReference>
<keyword evidence="7" id="KW-1185">Reference proteome</keyword>
<organism evidence="6 7">
    <name type="scientific">Salix dunnii</name>
    <dbReference type="NCBI Taxonomy" id="1413687"/>
    <lineage>
        <taxon>Eukaryota</taxon>
        <taxon>Viridiplantae</taxon>
        <taxon>Streptophyta</taxon>
        <taxon>Embryophyta</taxon>
        <taxon>Tracheophyta</taxon>
        <taxon>Spermatophyta</taxon>
        <taxon>Magnoliopsida</taxon>
        <taxon>eudicotyledons</taxon>
        <taxon>Gunneridae</taxon>
        <taxon>Pentapetalae</taxon>
        <taxon>rosids</taxon>
        <taxon>fabids</taxon>
        <taxon>Malpighiales</taxon>
        <taxon>Salicaceae</taxon>
        <taxon>Saliceae</taxon>
        <taxon>Salix</taxon>
    </lineage>
</organism>
<evidence type="ECO:0000313" key="6">
    <source>
        <dbReference type="EMBL" id="KAF9660585.1"/>
    </source>
</evidence>
<sequence>MAMESISWCRYKKSIVLKNNPSLHFPAMLSGGMLEQISSAYSAHLFLVILVGHYSCSATNNCAPSSCGNITNIRYPFRLQTDPKSCGLKKYELGCENNRTTVYLERVKYYVQAIDYDPGFTIRVVDADFQKDDCLLIPRSSPQRGDSFHCGRYYPFHFAYPSSSLTFISCPNPIPSPAFYFVNTSSCNNGSVHSYVAGGDVVIAEIPDLCRIDLICESPLVFQVQHITKMSLIEVNDILAYGFELSWGQAACDYAKENHLNLDNDYNCGYHYGNKRYITPISSDFLSILIVLLIALLVIIDIESLQMPPKPFLVPQQTSNDDRSNMADPASLKDPSNDCSIDSSYQFGR</sequence>
<dbReference type="Pfam" id="PF13947">
    <property type="entry name" value="GUB_WAK_bind"/>
    <property type="match status" value="1"/>
</dbReference>
<accession>A0A835J090</accession>
<dbReference type="PANTHER" id="PTHR33138:SF30">
    <property type="entry name" value="LEAF RUST 10 DISEASE-RESISTANCE LOCUS RECEPTOR-LIKE PROTEIN KINASE-LIKE 2.7"/>
    <property type="match status" value="1"/>
</dbReference>
<feature type="domain" description="Wall-associated receptor kinase galacturonan-binding" evidence="5">
    <location>
        <begin position="62"/>
        <end position="126"/>
    </location>
</feature>
<comment type="caution">
    <text evidence="6">The sequence shown here is derived from an EMBL/GenBank/DDBJ whole genome shotgun (WGS) entry which is preliminary data.</text>
</comment>
<feature type="compositionally biased region" description="Polar residues" evidence="3">
    <location>
        <begin position="337"/>
        <end position="349"/>
    </location>
</feature>
<comment type="subcellular location">
    <subcellularLocation>
        <location evidence="1">Membrane</location>
        <topology evidence="1">Single-pass membrane protein</topology>
    </subcellularLocation>
</comment>
<dbReference type="OrthoDB" id="1146903at2759"/>
<evidence type="ECO:0000256" key="2">
    <source>
        <dbReference type="ARBA" id="ARBA00022729"/>
    </source>
</evidence>
<dbReference type="InterPro" id="IPR025287">
    <property type="entry name" value="WAK_GUB"/>
</dbReference>
<dbReference type="PANTHER" id="PTHR33138">
    <property type="entry name" value="OS01G0690200 PROTEIN"/>
    <property type="match status" value="1"/>
</dbReference>